<dbReference type="InterPro" id="IPR028107">
    <property type="entry name" value="Spatacsin_C_dom"/>
</dbReference>
<reference evidence="3 4" key="1">
    <citation type="journal article" date="2018" name="Genome Biol. Evol.">
        <title>Multiple Roots of Fruiting Body Formation in Amoebozoa.</title>
        <authorList>
            <person name="Hillmann F."/>
            <person name="Forbes G."/>
            <person name="Novohradska S."/>
            <person name="Ferling I."/>
            <person name="Riege K."/>
            <person name="Groth M."/>
            <person name="Westermann M."/>
            <person name="Marz M."/>
            <person name="Spaller T."/>
            <person name="Winckler T."/>
            <person name="Schaap P."/>
            <person name="Glockner G."/>
        </authorList>
    </citation>
    <scope>NUCLEOTIDE SEQUENCE [LARGE SCALE GENOMIC DNA]</scope>
    <source>
        <strain evidence="3 4">Jena</strain>
    </source>
</reference>
<dbReference type="EMBL" id="MDYQ01000120">
    <property type="protein sequence ID" value="PRP81729.1"/>
    <property type="molecule type" value="Genomic_DNA"/>
</dbReference>
<keyword evidence="4" id="KW-1185">Reference proteome</keyword>
<feature type="region of interest" description="Disordered" evidence="1">
    <location>
        <begin position="1"/>
        <end position="34"/>
    </location>
</feature>
<evidence type="ECO:0000313" key="4">
    <source>
        <dbReference type="Proteomes" id="UP000241769"/>
    </source>
</evidence>
<dbReference type="InterPro" id="IPR028103">
    <property type="entry name" value="Spatacsin"/>
</dbReference>
<gene>
    <name evidence="3" type="ORF">PROFUN_10829</name>
</gene>
<dbReference type="PANTHER" id="PTHR13650">
    <property type="entry name" value="SPATACSIN"/>
    <property type="match status" value="1"/>
</dbReference>
<accession>A0A2P6NCP3</accession>
<dbReference type="STRING" id="1890364.A0A2P6NCP3"/>
<evidence type="ECO:0000259" key="2">
    <source>
        <dbReference type="Pfam" id="PF14649"/>
    </source>
</evidence>
<dbReference type="GO" id="GO:0005737">
    <property type="term" value="C:cytoplasm"/>
    <property type="evidence" value="ECO:0007669"/>
    <property type="project" value="TreeGrafter"/>
</dbReference>
<protein>
    <recommendedName>
        <fullName evidence="2">Spatacsin C-terminal domain-containing protein</fullName>
    </recommendedName>
</protein>
<proteinExistence type="predicted"/>
<evidence type="ECO:0000313" key="3">
    <source>
        <dbReference type="EMBL" id="PRP81729.1"/>
    </source>
</evidence>
<feature type="domain" description="Spatacsin C-terminal" evidence="2">
    <location>
        <begin position="2214"/>
        <end position="2505"/>
    </location>
</feature>
<dbReference type="FunCoup" id="A0A2P6NCP3">
    <property type="interactions" value="25"/>
</dbReference>
<sequence>MDIVPSSSLGLTSPLLSRRNGSPPRSSFAPSFRNSFLSPRRNVQISDTQDGGLKKQPIQTMEVMLRRFNGDCGQLLGNRSQAGVFHLVRVTINLTLCERSPSVSSGFIRQSRSNSQPMSLSNREYLYHESEVQLRGFTLSNVKHLRLPNQSITPSTTLRHRQHYLTFQTVMRQLKIQFSNDHTDVDVLSHKIDRDLLVEVMRARMGNGKPTGNSLELLGISGTQMILVVDTCFICVLEMSATGLELNSFFSIEISSDSKPIQTVTLSSGWLFAMDTESYVRILLDICYQEEVERGQPADLDEEDMTLGSPFGARLSLSQEIEASRCPISFSRLGVSLDLLTIVCGNDKGQLVSIHLDQYFETVGSARQEEGTLVHWYESGKNLRPVDAYGRLGWLTQRGETGKLEPKNLSGFQARQAGGSSGSLGGISSFTRTNSSYTPSLSSSVPFEISSLQRTPMKESVGRETSAPPSPILRKTSLGFPLSQLPSSKTLRASSSIVRTKYRAASDEWTLIDVHVCTHYIVCIFMTLDGQQKMSLCDHSLRSHTSERDINDKDVTPVILQDQSLLLFQEAGLSTILMGVDINQDRILNNLISSEKTEMAEQLCLLNRWDKSTLRLHALDMGLRMRQMNVIEGSLSSLVGEQRLVGAQMLVDYISNEELHVHQKAFITNIIDTAISSLSSMISERAESMSEEKEIRIAMHEPLQSLDSTVSQIFALSTVIHSMRQTNEKGEREKERKLKPRRLFEENQETLIVPEEMKTWTKKDEVTIIEEALLDGKVSLALGYLQRRYHDGQDVGSVPAQNLSWNSMYIIASLLVYRAIVQQQPAKIFKEISTKTTRSDVRESLTTLLQRMNVPFSSEESDAIDYLSRLEKLYEDSRQRVVDETPEDIDSNACSSLGITVNVKEISPRHNAVHVPSQGNDHVTLSLDWIISMTTETRHQILLDRKCKEGTSLLSQVKYHTSRGNLKEISEILEGTSFNGLGEVSDQSGAFEMFAEVSQGSGDIVELWEGMPDILSCCTTIMRSHLLNVFAVKGVLLNETNVQPLVPSNAQYVFPLGTSAETRRNFLLLGRLAYNRLLFLEDSTRETLGTLNQLLPLGRLSNFHRFFLQFCIDHDLKVIFVEYCNTYHLQLAAEDTSLLRVDKAWANEMIRVRGRYQLEKASAINAAILLGSTSSSPLSLMLRSSRSVMALGHMVVKWSEGEGPATQSTVHKILKEEGSSESQIVREISVDFPFLSEILFPPIRSGTPTAGRIRGLRMRDMISYRGDIKLSDMISSFSSFDINTLFGPPSTTSRPVVDEEFIQCIPSFDRVVDGRMTDQMDIYYWIYRGQPFQAYHYLLQHGKSNLGDVFRGSGVIQIHLHERPAVPTDLRIDISENIPDRSRDPAEDLSFDEREQAYIEWYVRTVCTAHFRKKNVILAGIVFLELCGISAERLKVEIRAANIIYQCRISDLQRDRITEEESITVHVQLVRDFIQFDPRGNLVRDLERGTEELCTRMTEDDVINVRARWDLVAKLCEWRNVPKLGTHLRHLSLASDWIHLLYEAQSQSFEPEQVLQIVRSTVESQDLKDHLDFVLRKMSTSQRKISNGKEGSRHQDVLPPTDAEIYRIFLSVRKFSDPSLGFLRCAVASCRSILAVIAHNFSQYTNLESVVKPMDCAIVWCVLNGKEKSHRKLLENLSNDTSDFTSFTNEDFETLNVSMATTGDGMGTAVLHRMYLIFDCENPFGDFLDFHLRVQASDWYAAEKMARSFVSRMNENNRYTFGDPDMLWRMTSSIMEKHMKRTGNFYEMKHLLDYCEILKIFPERLKEMRRSLSVLEKNCMHEKLGETIFQEPREIIRQLMDSGHVTDARQYSQDNGVVSNEITMVEIRKLLHESMGTNDWSDEEFRTKIWKQCNQMFVDRSAEGKAVGDFFYNESQRENSMTIPEKILLLSLAQNWYSGHGCTVSNNRMQPAALLALKSSPKIPSDKEPVEKKENSMHYNLENEILYWTTKLELETVDSMTSSQKHKVLDVIVGRFLESGNLTRAERICSQYNYECLDLKLLKSLLELIEDNIKISQLSDDIMKIAQRNISMVKFSGASTQPNSSVDISKTRTIEVMEALRIGMDNPASKKWADRIIINYKVSICLRIPYKTVITRDPYELLSTLLHNGKEIYSIARGFIHYNELVYSAVAVIIGESFYRTVLEHSHSSSTDFEIPTDVEFLELVNLSRSPKDVGVKLLNLYCGHETLDGPGISELSLSSQGEVEVLIKSYLCFQIAGNTIGSSMVLSIVKSRAQDYADRDEFHLLFRFLTGLGCYSKLHFIFSLMIRYDRFELLLQKRNSEDVNLLSMRAALQGYLQLHHPEDTEKLQMMFLRFHMYRDIGQLTENQAFVKLNSIRAKTTMTPQLLSEIMQLFLDAANSYMKDKCYKAATRCMSLAELVGMQISSPDVRLLNLTEAEVTHLMTYRGQFRETFILSRAYDRVEYTDWVGPIWQQCINNNFRFLEEYLCTFTPLPELFRDIAKMYKMDSHRNSHTNNFKKFLKYVNDKVLRFEIARECELDDICAELMEKVPSIRLALALSSAPSTPLGIKHSPLATFPHRC</sequence>
<comment type="caution">
    <text evidence="3">The sequence shown here is derived from an EMBL/GenBank/DDBJ whole genome shotgun (WGS) entry which is preliminary data.</text>
</comment>
<dbReference type="OrthoDB" id="2018754at2759"/>
<name>A0A2P6NCP3_9EUKA</name>
<dbReference type="PANTHER" id="PTHR13650:SF0">
    <property type="entry name" value="SPATACSIN"/>
    <property type="match status" value="1"/>
</dbReference>
<organism evidence="3 4">
    <name type="scientific">Planoprotostelium fungivorum</name>
    <dbReference type="NCBI Taxonomy" id="1890364"/>
    <lineage>
        <taxon>Eukaryota</taxon>
        <taxon>Amoebozoa</taxon>
        <taxon>Evosea</taxon>
        <taxon>Variosea</taxon>
        <taxon>Cavosteliida</taxon>
        <taxon>Cavosteliaceae</taxon>
        <taxon>Planoprotostelium</taxon>
    </lineage>
</organism>
<evidence type="ECO:0000256" key="1">
    <source>
        <dbReference type="SAM" id="MobiDB-lite"/>
    </source>
</evidence>
<dbReference type="Proteomes" id="UP000241769">
    <property type="component" value="Unassembled WGS sequence"/>
</dbReference>
<dbReference type="InParanoid" id="A0A2P6NCP3"/>
<dbReference type="Pfam" id="PF14649">
    <property type="entry name" value="Spatacsin_C"/>
    <property type="match status" value="1"/>
</dbReference>